<evidence type="ECO:0000256" key="2">
    <source>
        <dbReference type="ARBA" id="ARBA00022737"/>
    </source>
</evidence>
<accession>A0ABN3BE65</accession>
<dbReference type="EMBL" id="BAAAOQ010000005">
    <property type="protein sequence ID" value="GAA2194188.1"/>
    <property type="molecule type" value="Genomic_DNA"/>
</dbReference>
<dbReference type="Proteomes" id="UP001501391">
    <property type="component" value="Unassembled WGS sequence"/>
</dbReference>
<dbReference type="PANTHER" id="PTHR23221">
    <property type="entry name" value="GLYCOSYLPHOSPHATIDYLINOSITOL PHOSPHOLIPASE D"/>
    <property type="match status" value="1"/>
</dbReference>
<evidence type="ECO:0000313" key="7">
    <source>
        <dbReference type="Proteomes" id="UP001501391"/>
    </source>
</evidence>
<evidence type="ECO:0000256" key="4">
    <source>
        <dbReference type="ARBA" id="ARBA00023180"/>
    </source>
</evidence>
<evidence type="ECO:0000313" key="6">
    <source>
        <dbReference type="EMBL" id="GAA2194188.1"/>
    </source>
</evidence>
<name>A0ABN3BE65_9ACTN</name>
<protein>
    <submittedName>
        <fullName evidence="6">FG-GAP repeat protein</fullName>
    </submittedName>
</protein>
<dbReference type="RefSeq" id="WP_221335350.1">
    <property type="nucleotide sequence ID" value="NZ_BAAAOQ010000005.1"/>
</dbReference>
<dbReference type="Gene3D" id="2.130.10.130">
    <property type="entry name" value="Integrin alpha, N-terminal"/>
    <property type="match status" value="3"/>
</dbReference>
<dbReference type="Pfam" id="PF13517">
    <property type="entry name" value="FG-GAP_3"/>
    <property type="match status" value="1"/>
</dbReference>
<sequence length="489" mass="48816">MTFLRRLTTSSALLAALTGTVLTSAPLSFGAGSPAGSGAATVRPAMPYDFNGDGYRDLAAGGPSGAVGAVKGAGYTAVVYGSASGPDTARRQILTQDSPGVPGAPETGDWFGWALTSADFDNDGYADLAVGAPYEKLDVVDAGLVAVIFGSASGLSGQAVGLNVSSGQQAENDQFGEYLAAGDFNRDGRTELVVGSQGKRSYFTYSFTAQRTAVAGPTVKVPQDRFMDIATGDVDGDGYTDLATVTNDYAETSSNDVRVFRGGSGGLASSPVSTVDSGAWSGQALLASGDVNGDGRSDVILGDLYEKVNGISAAGQVVAYYGGTDGISASRTTTITQATPGVAGAPEELDLFGSSVATGDINNDGIADVAVGVSGESIDGADGAGMATVLYGAPTGLSGTGSQSFSQKETVGTPEKNDYMGRSVTLLDFDNNGQDDLGVGVHGENAFDGGVQALKATGGKITGVGAIGFIGSDIGANPTGALLGLVLGH</sequence>
<keyword evidence="7" id="KW-1185">Reference proteome</keyword>
<dbReference type="SUPFAM" id="SSF69318">
    <property type="entry name" value="Integrin alpha N-terminal domain"/>
    <property type="match status" value="1"/>
</dbReference>
<comment type="caution">
    <text evidence="6">The sequence shown here is derived from an EMBL/GenBank/DDBJ whole genome shotgun (WGS) entry which is preliminary data.</text>
</comment>
<feature type="chain" id="PRO_5045980866" evidence="5">
    <location>
        <begin position="31"/>
        <end position="489"/>
    </location>
</feature>
<organism evidence="6 7">
    <name type="scientific">Streptomyces bangladeshensis</name>
    <dbReference type="NCBI Taxonomy" id="295352"/>
    <lineage>
        <taxon>Bacteria</taxon>
        <taxon>Bacillati</taxon>
        <taxon>Actinomycetota</taxon>
        <taxon>Actinomycetes</taxon>
        <taxon>Kitasatosporales</taxon>
        <taxon>Streptomycetaceae</taxon>
        <taxon>Streptomyces</taxon>
    </lineage>
</organism>
<evidence type="ECO:0000256" key="3">
    <source>
        <dbReference type="ARBA" id="ARBA00022801"/>
    </source>
</evidence>
<keyword evidence="3" id="KW-0378">Hydrolase</keyword>
<dbReference type="SMART" id="SM00191">
    <property type="entry name" value="Int_alpha"/>
    <property type="match status" value="6"/>
</dbReference>
<evidence type="ECO:0000256" key="1">
    <source>
        <dbReference type="ARBA" id="ARBA00022729"/>
    </source>
</evidence>
<dbReference type="Pfam" id="PF01839">
    <property type="entry name" value="FG-GAP"/>
    <property type="match status" value="2"/>
</dbReference>
<dbReference type="InterPro" id="IPR028994">
    <property type="entry name" value="Integrin_alpha_N"/>
</dbReference>
<reference evidence="6 7" key="1">
    <citation type="journal article" date="2019" name="Int. J. Syst. Evol. Microbiol.">
        <title>The Global Catalogue of Microorganisms (GCM) 10K type strain sequencing project: providing services to taxonomists for standard genome sequencing and annotation.</title>
        <authorList>
            <consortium name="The Broad Institute Genomics Platform"/>
            <consortium name="The Broad Institute Genome Sequencing Center for Infectious Disease"/>
            <person name="Wu L."/>
            <person name="Ma J."/>
        </authorList>
    </citation>
    <scope>NUCLEOTIDE SEQUENCE [LARGE SCALE GENOMIC DNA]</scope>
    <source>
        <strain evidence="6 7">JCM 14924</strain>
    </source>
</reference>
<dbReference type="InterPro" id="IPR013519">
    <property type="entry name" value="Int_alpha_beta-p"/>
</dbReference>
<proteinExistence type="predicted"/>
<dbReference type="PROSITE" id="PS51470">
    <property type="entry name" value="FG_GAP"/>
    <property type="match status" value="2"/>
</dbReference>
<dbReference type="PANTHER" id="PTHR23221:SF7">
    <property type="entry name" value="PHOSPHATIDYLINOSITOL-GLYCAN-SPECIFIC PHOSPHOLIPASE D"/>
    <property type="match status" value="1"/>
</dbReference>
<dbReference type="InterPro" id="IPR013517">
    <property type="entry name" value="FG-GAP"/>
</dbReference>
<feature type="signal peptide" evidence="5">
    <location>
        <begin position="1"/>
        <end position="30"/>
    </location>
</feature>
<evidence type="ECO:0000256" key="5">
    <source>
        <dbReference type="SAM" id="SignalP"/>
    </source>
</evidence>
<keyword evidence="1 5" id="KW-0732">Signal</keyword>
<keyword evidence="4" id="KW-0325">Glycoprotein</keyword>
<keyword evidence="2" id="KW-0677">Repeat</keyword>
<gene>
    <name evidence="6" type="ORF">GCM10009787_19130</name>
</gene>